<dbReference type="AlphaFoldDB" id="A7EGR1"/>
<gene>
    <name evidence="1" type="ORF">SS1G_04503</name>
</gene>
<protein>
    <submittedName>
        <fullName evidence="1">Uncharacterized protein</fullName>
    </submittedName>
</protein>
<evidence type="ECO:0000313" key="1">
    <source>
        <dbReference type="EMBL" id="EDO02027.1"/>
    </source>
</evidence>
<sequence length="52" mass="5867">MGNARLMSFMSQTSTRLSTFISLGLSWLVVWKSNLEPLIFPTVFFDCMASFG</sequence>
<reference evidence="2" key="1">
    <citation type="journal article" date="2011" name="PLoS Genet.">
        <title>Genomic analysis of the necrotrophic fungal pathogens Sclerotinia sclerotiorum and Botrytis cinerea.</title>
        <authorList>
            <person name="Amselem J."/>
            <person name="Cuomo C.A."/>
            <person name="van Kan J.A."/>
            <person name="Viaud M."/>
            <person name="Benito E.P."/>
            <person name="Couloux A."/>
            <person name="Coutinho P.M."/>
            <person name="de Vries R.P."/>
            <person name="Dyer P.S."/>
            <person name="Fillinger S."/>
            <person name="Fournier E."/>
            <person name="Gout L."/>
            <person name="Hahn M."/>
            <person name="Kohn L."/>
            <person name="Lapalu N."/>
            <person name="Plummer K.M."/>
            <person name="Pradier J.M."/>
            <person name="Quevillon E."/>
            <person name="Sharon A."/>
            <person name="Simon A."/>
            <person name="ten Have A."/>
            <person name="Tudzynski B."/>
            <person name="Tudzynski P."/>
            <person name="Wincker P."/>
            <person name="Andrew M."/>
            <person name="Anthouard V."/>
            <person name="Beever R.E."/>
            <person name="Beffa R."/>
            <person name="Benoit I."/>
            <person name="Bouzid O."/>
            <person name="Brault B."/>
            <person name="Chen Z."/>
            <person name="Choquer M."/>
            <person name="Collemare J."/>
            <person name="Cotton P."/>
            <person name="Danchin E.G."/>
            <person name="Da Silva C."/>
            <person name="Gautier A."/>
            <person name="Giraud C."/>
            <person name="Giraud T."/>
            <person name="Gonzalez C."/>
            <person name="Grossetete S."/>
            <person name="Guldener U."/>
            <person name="Henrissat B."/>
            <person name="Howlett B.J."/>
            <person name="Kodira C."/>
            <person name="Kretschmer M."/>
            <person name="Lappartient A."/>
            <person name="Leroch M."/>
            <person name="Levis C."/>
            <person name="Mauceli E."/>
            <person name="Neuveglise C."/>
            <person name="Oeser B."/>
            <person name="Pearson M."/>
            <person name="Poulain J."/>
            <person name="Poussereau N."/>
            <person name="Quesneville H."/>
            <person name="Rascle C."/>
            <person name="Schumacher J."/>
            <person name="Segurens B."/>
            <person name="Sexton A."/>
            <person name="Silva E."/>
            <person name="Sirven C."/>
            <person name="Soanes D.M."/>
            <person name="Talbot N.J."/>
            <person name="Templeton M."/>
            <person name="Yandava C."/>
            <person name="Yarden O."/>
            <person name="Zeng Q."/>
            <person name="Rollins J.A."/>
            <person name="Lebrun M.H."/>
            <person name="Dickman M."/>
        </authorList>
    </citation>
    <scope>NUCLEOTIDE SEQUENCE [LARGE SCALE GENOMIC DNA]</scope>
    <source>
        <strain evidence="2">ATCC 18683 / 1980 / Ss-1</strain>
    </source>
</reference>
<keyword evidence="2" id="KW-1185">Reference proteome</keyword>
<dbReference type="GeneID" id="5490636"/>
<accession>A7EGR1</accession>
<dbReference type="RefSeq" id="XP_001594695.1">
    <property type="nucleotide sequence ID" value="XM_001594645.1"/>
</dbReference>
<dbReference type="HOGENOM" id="CLU_3088676_0_0_1"/>
<dbReference type="InParanoid" id="A7EGR1"/>
<name>A7EGR1_SCLS1</name>
<evidence type="ECO:0000313" key="2">
    <source>
        <dbReference type="Proteomes" id="UP000001312"/>
    </source>
</evidence>
<dbReference type="EMBL" id="CH476625">
    <property type="protein sequence ID" value="EDO02027.1"/>
    <property type="molecule type" value="Genomic_DNA"/>
</dbReference>
<organism evidence="1 2">
    <name type="scientific">Sclerotinia sclerotiorum (strain ATCC 18683 / 1980 / Ss-1)</name>
    <name type="common">White mold</name>
    <name type="synonym">Whetzelinia sclerotiorum</name>
    <dbReference type="NCBI Taxonomy" id="665079"/>
    <lineage>
        <taxon>Eukaryota</taxon>
        <taxon>Fungi</taxon>
        <taxon>Dikarya</taxon>
        <taxon>Ascomycota</taxon>
        <taxon>Pezizomycotina</taxon>
        <taxon>Leotiomycetes</taxon>
        <taxon>Helotiales</taxon>
        <taxon>Sclerotiniaceae</taxon>
        <taxon>Sclerotinia</taxon>
    </lineage>
</organism>
<proteinExistence type="predicted"/>
<dbReference type="KEGG" id="ssl:SS1G_04503"/>
<dbReference type="Proteomes" id="UP000001312">
    <property type="component" value="Unassembled WGS sequence"/>
</dbReference>